<dbReference type="InterPro" id="IPR029063">
    <property type="entry name" value="SAM-dependent_MTases_sf"/>
</dbReference>
<accession>A0A2T4CH46</accession>
<evidence type="ECO:0000256" key="4">
    <source>
        <dbReference type="ARBA" id="ARBA00022490"/>
    </source>
</evidence>
<dbReference type="PANTHER" id="PTHR14614:SF39">
    <property type="entry name" value="HISTIDINE PROTEIN METHYLTRANSFERASE 1 HOMOLOG"/>
    <property type="match status" value="1"/>
</dbReference>
<keyword evidence="12" id="KW-1185">Reference proteome</keyword>
<keyword evidence="4" id="KW-0963">Cytoplasm</keyword>
<evidence type="ECO:0000313" key="11">
    <source>
        <dbReference type="EMBL" id="PTB80842.1"/>
    </source>
</evidence>
<dbReference type="STRING" id="983965.A0A2T4CH46"/>
<gene>
    <name evidence="11" type="ORF">M440DRAFT_1417626</name>
</gene>
<dbReference type="AlphaFoldDB" id="A0A2T4CH46"/>
<evidence type="ECO:0000256" key="2">
    <source>
        <dbReference type="ARBA" id="ARBA00004496"/>
    </source>
</evidence>
<dbReference type="GO" id="GO:0018064">
    <property type="term" value="F:protein-L-histidine N-tele-methyltransferase activity"/>
    <property type="evidence" value="ECO:0007669"/>
    <property type="project" value="UniProtKB-EC"/>
</dbReference>
<keyword evidence="6" id="KW-0808">Transferase</keyword>
<evidence type="ECO:0000256" key="10">
    <source>
        <dbReference type="SAM" id="MobiDB-lite"/>
    </source>
</evidence>
<name>A0A2T4CH46_TRILO</name>
<reference evidence="11 12" key="1">
    <citation type="submission" date="2016-07" db="EMBL/GenBank/DDBJ databases">
        <title>Multiple horizontal gene transfer events from other fungi enriched the ability of initially mycotrophic Trichoderma (Ascomycota) to feed on dead plant biomass.</title>
        <authorList>
            <consortium name="DOE Joint Genome Institute"/>
            <person name="Aerts A."/>
            <person name="Atanasova L."/>
            <person name="Chenthamara K."/>
            <person name="Zhang J."/>
            <person name="Grujic M."/>
            <person name="Henrissat B."/>
            <person name="Kuo A."/>
            <person name="Salamov A."/>
            <person name="Lipzen A."/>
            <person name="Labutti K."/>
            <person name="Barry K."/>
            <person name="Miao Y."/>
            <person name="Rahimi M.J."/>
            <person name="Shen Q."/>
            <person name="Grigoriev I.V."/>
            <person name="Kubicek C.P."/>
            <person name="Druzhinina I.S."/>
        </authorList>
    </citation>
    <scope>NUCLEOTIDE SEQUENCE [LARGE SCALE GENOMIC DNA]</scope>
    <source>
        <strain evidence="11 12">ATCC 18648</strain>
    </source>
</reference>
<dbReference type="GO" id="GO:0032259">
    <property type="term" value="P:methylation"/>
    <property type="evidence" value="ECO:0007669"/>
    <property type="project" value="UniProtKB-KW"/>
</dbReference>
<evidence type="ECO:0000256" key="6">
    <source>
        <dbReference type="ARBA" id="ARBA00022679"/>
    </source>
</evidence>
<dbReference type="EMBL" id="KZ679126">
    <property type="protein sequence ID" value="PTB80842.1"/>
    <property type="molecule type" value="Genomic_DNA"/>
</dbReference>
<keyword evidence="7" id="KW-0949">S-adenosyl-L-methionine</keyword>
<dbReference type="EC" id="2.1.1.85" evidence="3"/>
<dbReference type="InterPro" id="IPR019410">
    <property type="entry name" value="Methyltransf_16"/>
</dbReference>
<feature type="region of interest" description="Disordered" evidence="10">
    <location>
        <begin position="82"/>
        <end position="102"/>
    </location>
</feature>
<dbReference type="PANTHER" id="PTHR14614">
    <property type="entry name" value="HEPATOCELLULAR CARCINOMA-ASSOCIATED ANTIGEN"/>
    <property type="match status" value="1"/>
</dbReference>
<feature type="compositionally biased region" description="Low complexity" evidence="10">
    <location>
        <begin position="19"/>
        <end position="39"/>
    </location>
</feature>
<evidence type="ECO:0000256" key="9">
    <source>
        <dbReference type="ARBA" id="ARBA00038126"/>
    </source>
</evidence>
<feature type="region of interest" description="Disordered" evidence="10">
    <location>
        <begin position="1"/>
        <end position="46"/>
    </location>
</feature>
<dbReference type="Gene3D" id="3.40.50.150">
    <property type="entry name" value="Vaccinia Virus protein VP39"/>
    <property type="match status" value="1"/>
</dbReference>
<dbReference type="GO" id="GO:0005737">
    <property type="term" value="C:cytoplasm"/>
    <property type="evidence" value="ECO:0007669"/>
    <property type="project" value="UniProtKB-SubCell"/>
</dbReference>
<evidence type="ECO:0000256" key="5">
    <source>
        <dbReference type="ARBA" id="ARBA00022603"/>
    </source>
</evidence>
<keyword evidence="8" id="KW-0539">Nucleus</keyword>
<dbReference type="GO" id="GO:0005634">
    <property type="term" value="C:nucleus"/>
    <property type="evidence" value="ECO:0007669"/>
    <property type="project" value="UniProtKB-SubCell"/>
</dbReference>
<evidence type="ECO:0000313" key="12">
    <source>
        <dbReference type="Proteomes" id="UP000240760"/>
    </source>
</evidence>
<proteinExistence type="inferred from homology"/>
<keyword evidence="5" id="KW-0489">Methyltransferase</keyword>
<feature type="compositionally biased region" description="Low complexity" evidence="10">
    <location>
        <begin position="83"/>
        <end position="102"/>
    </location>
</feature>
<dbReference type="Proteomes" id="UP000240760">
    <property type="component" value="Unassembled WGS sequence"/>
</dbReference>
<evidence type="ECO:0000256" key="8">
    <source>
        <dbReference type="ARBA" id="ARBA00023242"/>
    </source>
</evidence>
<comment type="subcellular location">
    <subcellularLocation>
        <location evidence="2">Cytoplasm</location>
    </subcellularLocation>
    <subcellularLocation>
        <location evidence="1">Nucleus</location>
    </subcellularLocation>
</comment>
<protein>
    <recommendedName>
        <fullName evidence="3">protein-histidine N-methyltransferase</fullName>
        <ecNumber evidence="3">2.1.1.85</ecNumber>
    </recommendedName>
</protein>
<organism evidence="11 12">
    <name type="scientific">Trichoderma longibrachiatum ATCC 18648</name>
    <dbReference type="NCBI Taxonomy" id="983965"/>
    <lineage>
        <taxon>Eukaryota</taxon>
        <taxon>Fungi</taxon>
        <taxon>Dikarya</taxon>
        <taxon>Ascomycota</taxon>
        <taxon>Pezizomycotina</taxon>
        <taxon>Sordariomycetes</taxon>
        <taxon>Hypocreomycetidae</taxon>
        <taxon>Hypocreales</taxon>
        <taxon>Hypocreaceae</taxon>
        <taxon>Trichoderma</taxon>
    </lineage>
</organism>
<dbReference type="OrthoDB" id="1723750at2759"/>
<evidence type="ECO:0000256" key="3">
    <source>
        <dbReference type="ARBA" id="ARBA00012533"/>
    </source>
</evidence>
<evidence type="ECO:0000256" key="1">
    <source>
        <dbReference type="ARBA" id="ARBA00004123"/>
    </source>
</evidence>
<sequence length="405" mass="43531">MSFSFGFSGDDIDPDLNESQPQPHSHSHSQPASQPPSSSYSAFPVAGKPQLPATIHPLSSLLAQLPSKIAYDTLAIDLTNDVPPSSSNGNDGSSSSSSYYSPPTLALPRRELWDVRVQLMAEDDDVLSGEDRVDDGGLGKHDVKTGIYEGGFKSWESSIDLVRVLAAQDELTTAAHQASSLRVIELGCGTALPSLALFTWIMHRQSRSQWPNSPPLPCSLILADYNPSVLRLVTLPNFLLAWALHSSTHEPALADAFTIDGELELSPAILHAFETFLSSSGIHLSFVSGAWSPEFIGCLYDLPAFSAAESPAPRTLMIGAETIYSPFALQAFAQTVFAVLERERASGATAAAYVAAKRLYFGVGGSLDDFVDLARSKGATVTELREESEGVRRGVVHCVLQQQQQ</sequence>
<comment type="similarity">
    <text evidence="9">Belongs to the methyltransferase superfamily. METTL18 family.</text>
</comment>
<evidence type="ECO:0000256" key="7">
    <source>
        <dbReference type="ARBA" id="ARBA00022691"/>
    </source>
</evidence>